<dbReference type="Proteomes" id="UP001164929">
    <property type="component" value="Chromosome 17"/>
</dbReference>
<keyword evidence="1" id="KW-0677">Repeat</keyword>
<sequence>MGSKGYSSGIHSYNILINGHCKSRRIHEAITLFAKMCDKTLTPGISLLQCPLIKMV</sequence>
<organism evidence="3 4">
    <name type="scientific">Populus alba x Populus x berolinensis</name>
    <dbReference type="NCBI Taxonomy" id="444605"/>
    <lineage>
        <taxon>Eukaryota</taxon>
        <taxon>Viridiplantae</taxon>
        <taxon>Streptophyta</taxon>
        <taxon>Embryophyta</taxon>
        <taxon>Tracheophyta</taxon>
        <taxon>Spermatophyta</taxon>
        <taxon>Magnoliopsida</taxon>
        <taxon>eudicotyledons</taxon>
        <taxon>Gunneridae</taxon>
        <taxon>Pentapetalae</taxon>
        <taxon>rosids</taxon>
        <taxon>fabids</taxon>
        <taxon>Malpighiales</taxon>
        <taxon>Salicaceae</taxon>
        <taxon>Saliceae</taxon>
        <taxon>Populus</taxon>
    </lineage>
</organism>
<dbReference type="Gene3D" id="1.25.40.10">
    <property type="entry name" value="Tetratricopeptide repeat domain"/>
    <property type="match status" value="1"/>
</dbReference>
<evidence type="ECO:0000313" key="3">
    <source>
        <dbReference type="EMBL" id="KAJ6960674.1"/>
    </source>
</evidence>
<dbReference type="PROSITE" id="PS51375">
    <property type="entry name" value="PPR"/>
    <property type="match status" value="1"/>
</dbReference>
<keyword evidence="4" id="KW-1185">Reference proteome</keyword>
<evidence type="ECO:0000256" key="1">
    <source>
        <dbReference type="ARBA" id="ARBA00022737"/>
    </source>
</evidence>
<dbReference type="NCBIfam" id="TIGR00756">
    <property type="entry name" value="PPR"/>
    <property type="match status" value="1"/>
</dbReference>
<dbReference type="Pfam" id="PF13041">
    <property type="entry name" value="PPR_2"/>
    <property type="match status" value="1"/>
</dbReference>
<name>A0AAD6LHP7_9ROSI</name>
<dbReference type="InterPro" id="IPR002885">
    <property type="entry name" value="PPR_rpt"/>
</dbReference>
<comment type="caution">
    <text evidence="3">The sequence shown here is derived from an EMBL/GenBank/DDBJ whole genome shotgun (WGS) entry which is preliminary data.</text>
</comment>
<evidence type="ECO:0000256" key="2">
    <source>
        <dbReference type="PROSITE-ProRule" id="PRU00708"/>
    </source>
</evidence>
<evidence type="ECO:0008006" key="5">
    <source>
        <dbReference type="Google" id="ProtNLM"/>
    </source>
</evidence>
<feature type="repeat" description="PPR" evidence="2">
    <location>
        <begin position="9"/>
        <end position="43"/>
    </location>
</feature>
<dbReference type="AlphaFoldDB" id="A0AAD6LHP7"/>
<gene>
    <name evidence="3" type="ORF">NC653_038636</name>
</gene>
<accession>A0AAD6LHP7</accession>
<proteinExistence type="predicted"/>
<dbReference type="InterPro" id="IPR011990">
    <property type="entry name" value="TPR-like_helical_dom_sf"/>
</dbReference>
<dbReference type="EMBL" id="JAQIZT010000017">
    <property type="protein sequence ID" value="KAJ6960674.1"/>
    <property type="molecule type" value="Genomic_DNA"/>
</dbReference>
<protein>
    <recommendedName>
        <fullName evidence="5">Pentatricopeptide repeat-containing protein</fullName>
    </recommendedName>
</protein>
<evidence type="ECO:0000313" key="4">
    <source>
        <dbReference type="Proteomes" id="UP001164929"/>
    </source>
</evidence>
<reference evidence="3" key="1">
    <citation type="journal article" date="2023" name="Mol. Ecol. Resour.">
        <title>Chromosome-level genome assembly of a triploid poplar Populus alba 'Berolinensis'.</title>
        <authorList>
            <person name="Chen S."/>
            <person name="Yu Y."/>
            <person name="Wang X."/>
            <person name="Wang S."/>
            <person name="Zhang T."/>
            <person name="Zhou Y."/>
            <person name="He R."/>
            <person name="Meng N."/>
            <person name="Wang Y."/>
            <person name="Liu W."/>
            <person name="Liu Z."/>
            <person name="Liu J."/>
            <person name="Guo Q."/>
            <person name="Huang H."/>
            <person name="Sederoff R.R."/>
            <person name="Wang G."/>
            <person name="Qu G."/>
            <person name="Chen S."/>
        </authorList>
    </citation>
    <scope>NUCLEOTIDE SEQUENCE</scope>
    <source>
        <strain evidence="3">SC-2020</strain>
    </source>
</reference>